<gene>
    <name evidence="2" type="ORF">Baya_10156</name>
</gene>
<dbReference type="AlphaFoldDB" id="A0A556UF25"/>
<protein>
    <submittedName>
        <fullName evidence="2">Uncharacterized protein</fullName>
    </submittedName>
</protein>
<feature type="region of interest" description="Disordered" evidence="1">
    <location>
        <begin position="1"/>
        <end position="35"/>
    </location>
</feature>
<accession>A0A556UF25</accession>
<organism evidence="2 3">
    <name type="scientific">Bagarius yarrelli</name>
    <name type="common">Goonch</name>
    <name type="synonym">Bagrus yarrelli</name>
    <dbReference type="NCBI Taxonomy" id="175774"/>
    <lineage>
        <taxon>Eukaryota</taxon>
        <taxon>Metazoa</taxon>
        <taxon>Chordata</taxon>
        <taxon>Craniata</taxon>
        <taxon>Vertebrata</taxon>
        <taxon>Euteleostomi</taxon>
        <taxon>Actinopterygii</taxon>
        <taxon>Neopterygii</taxon>
        <taxon>Teleostei</taxon>
        <taxon>Ostariophysi</taxon>
        <taxon>Siluriformes</taxon>
        <taxon>Sisoridae</taxon>
        <taxon>Sisorinae</taxon>
        <taxon>Bagarius</taxon>
    </lineage>
</organism>
<evidence type="ECO:0000313" key="2">
    <source>
        <dbReference type="EMBL" id="TSO47194.1"/>
    </source>
</evidence>
<sequence length="121" mass="13149">MTRSKGKLRAPAAFSSTFRGAHTTRRSRQEKHNDKGICNATSGSVACLCVFISGDSFGQKDKGSVNHNQKEEGQQCGKGFWTQDEGVEEEKEEGLCVCPASIVLIRDDGECDCFGKTRAAE</sequence>
<evidence type="ECO:0000256" key="1">
    <source>
        <dbReference type="SAM" id="MobiDB-lite"/>
    </source>
</evidence>
<evidence type="ECO:0000313" key="3">
    <source>
        <dbReference type="Proteomes" id="UP000319801"/>
    </source>
</evidence>
<keyword evidence="3" id="KW-1185">Reference proteome</keyword>
<dbReference type="Proteomes" id="UP000319801">
    <property type="component" value="Unassembled WGS sequence"/>
</dbReference>
<reference evidence="2 3" key="1">
    <citation type="journal article" date="2019" name="Genome Biol. Evol.">
        <title>Whole-Genome Sequencing of the Giant Devil Catfish, Bagarius yarrelli.</title>
        <authorList>
            <person name="Jiang W."/>
            <person name="Lv Y."/>
            <person name="Cheng L."/>
            <person name="Yang K."/>
            <person name="Chao B."/>
            <person name="Wang X."/>
            <person name="Li Y."/>
            <person name="Pan X."/>
            <person name="You X."/>
            <person name="Zhang Y."/>
            <person name="Yang J."/>
            <person name="Li J."/>
            <person name="Zhang X."/>
            <person name="Liu S."/>
            <person name="Sun C."/>
            <person name="Yang J."/>
            <person name="Shi Q."/>
        </authorList>
    </citation>
    <scope>NUCLEOTIDE SEQUENCE [LARGE SCALE GENOMIC DNA]</scope>
    <source>
        <strain evidence="2">JWS20170419001</strain>
        <tissue evidence="2">Muscle</tissue>
    </source>
</reference>
<name>A0A556UF25_BAGYA</name>
<comment type="caution">
    <text evidence="2">The sequence shown here is derived from an EMBL/GenBank/DDBJ whole genome shotgun (WGS) entry which is preliminary data.</text>
</comment>
<dbReference type="EMBL" id="VCAZ01000067">
    <property type="protein sequence ID" value="TSO47194.1"/>
    <property type="molecule type" value="Genomic_DNA"/>
</dbReference>
<proteinExistence type="predicted"/>